<name>A0A3D2X191_9FIRM</name>
<dbReference type="EMBL" id="DPVV01000023">
    <property type="protein sequence ID" value="HCL00911.1"/>
    <property type="molecule type" value="Genomic_DNA"/>
</dbReference>
<dbReference type="SUPFAM" id="SSF53300">
    <property type="entry name" value="vWA-like"/>
    <property type="match status" value="1"/>
</dbReference>
<feature type="domain" description="VWA-like" evidence="2">
    <location>
        <begin position="192"/>
        <end position="332"/>
    </location>
</feature>
<dbReference type="Pfam" id="PF09967">
    <property type="entry name" value="DUF2201"/>
    <property type="match status" value="1"/>
</dbReference>
<dbReference type="InterPro" id="IPR018698">
    <property type="entry name" value="VWA-like_dom"/>
</dbReference>
<proteinExistence type="predicted"/>
<gene>
    <name evidence="3" type="ORF">DHW61_00550</name>
</gene>
<dbReference type="PANTHER" id="PTHR38730">
    <property type="entry name" value="SLL7028 PROTEIN"/>
    <property type="match status" value="1"/>
</dbReference>
<feature type="non-terminal residue" evidence="3">
    <location>
        <position position="1"/>
    </location>
</feature>
<sequence>SQEDKTQDENTEENKTQEDKSQEDINQEDKSQEDKTQEDKTQEDKTQEDKSQDKTNEDQFNENKTKDNQTQEYKSYDDSMDENGFHEREATNRKAQENRWKDISEKLKTDLETYQANNPKATESLLKGIGAANREIYDYQTFLRKFAVYKERLQVDEDSFDYGFYTYGIEHYGNIPFIEPLEYKDEMRVEEIVIAIDTSGSCASDLIYRFLKETIKILKSTETFHDKFRIHLIQCDDEIREHKILTNLMELNQYMEHFQVKGFGNTDFRPVFEYMKELKQMGELKRLKGLLYFTDGYGTFPNKQPEYETAFIFVRNQYEEDKVPVWAMKVVLEEEQIEKMGD</sequence>
<organism evidence="3 4">
    <name type="scientific">Lachnoclostridium phytofermentans</name>
    <dbReference type="NCBI Taxonomy" id="66219"/>
    <lineage>
        <taxon>Bacteria</taxon>
        <taxon>Bacillati</taxon>
        <taxon>Bacillota</taxon>
        <taxon>Clostridia</taxon>
        <taxon>Lachnospirales</taxon>
        <taxon>Lachnospiraceae</taxon>
    </lineage>
</organism>
<dbReference type="CDD" id="cd00198">
    <property type="entry name" value="vWFA"/>
    <property type="match status" value="1"/>
</dbReference>
<evidence type="ECO:0000256" key="1">
    <source>
        <dbReference type="SAM" id="MobiDB-lite"/>
    </source>
</evidence>
<dbReference type="PANTHER" id="PTHR38730:SF1">
    <property type="entry name" value="SLL7028 PROTEIN"/>
    <property type="match status" value="1"/>
</dbReference>
<protein>
    <recommendedName>
        <fullName evidence="2">VWA-like domain-containing protein</fullName>
    </recommendedName>
</protein>
<feature type="region of interest" description="Disordered" evidence="1">
    <location>
        <begin position="1"/>
        <end position="83"/>
    </location>
</feature>
<evidence type="ECO:0000313" key="3">
    <source>
        <dbReference type="EMBL" id="HCL00911.1"/>
    </source>
</evidence>
<evidence type="ECO:0000313" key="4">
    <source>
        <dbReference type="Proteomes" id="UP000262969"/>
    </source>
</evidence>
<comment type="caution">
    <text evidence="3">The sequence shown here is derived from an EMBL/GenBank/DDBJ whole genome shotgun (WGS) entry which is preliminary data.</text>
</comment>
<dbReference type="InterPro" id="IPR036465">
    <property type="entry name" value="vWFA_dom_sf"/>
</dbReference>
<accession>A0A3D2X191</accession>
<dbReference type="Proteomes" id="UP000262969">
    <property type="component" value="Unassembled WGS sequence"/>
</dbReference>
<evidence type="ECO:0000259" key="2">
    <source>
        <dbReference type="Pfam" id="PF09967"/>
    </source>
</evidence>
<dbReference type="AlphaFoldDB" id="A0A3D2X191"/>
<reference evidence="3 4" key="1">
    <citation type="journal article" date="2018" name="Nat. Biotechnol.">
        <title>A standardized bacterial taxonomy based on genome phylogeny substantially revises the tree of life.</title>
        <authorList>
            <person name="Parks D.H."/>
            <person name="Chuvochina M."/>
            <person name="Waite D.W."/>
            <person name="Rinke C."/>
            <person name="Skarshewski A."/>
            <person name="Chaumeil P.A."/>
            <person name="Hugenholtz P."/>
        </authorList>
    </citation>
    <scope>NUCLEOTIDE SEQUENCE [LARGE SCALE GENOMIC DNA]</scope>
    <source>
        <strain evidence="3">UBA11728</strain>
    </source>
</reference>